<dbReference type="AlphaFoldDB" id="A0A2I0WY97"/>
<evidence type="ECO:0000256" key="1">
    <source>
        <dbReference type="SAM" id="MobiDB-lite"/>
    </source>
</evidence>
<dbReference type="EMBL" id="KZ502322">
    <property type="protein sequence ID" value="PKU80642.1"/>
    <property type="molecule type" value="Genomic_DNA"/>
</dbReference>
<dbReference type="PANTHER" id="PTHR33929:SF7">
    <property type="entry name" value="OS05G0584400 PROTEIN"/>
    <property type="match status" value="1"/>
</dbReference>
<keyword evidence="2" id="KW-0808">Transferase</keyword>
<dbReference type="PANTHER" id="PTHR33929">
    <property type="entry name" value="MEMBRANE-ASSOCIATED KINASE REGULATOR 2-RELATED"/>
    <property type="match status" value="1"/>
</dbReference>
<feature type="compositionally biased region" description="Low complexity" evidence="1">
    <location>
        <begin position="149"/>
        <end position="158"/>
    </location>
</feature>
<accession>A0A2I0WY97</accession>
<proteinExistence type="predicted"/>
<evidence type="ECO:0000313" key="2">
    <source>
        <dbReference type="EMBL" id="PKU80642.1"/>
    </source>
</evidence>
<dbReference type="GO" id="GO:0016301">
    <property type="term" value="F:kinase activity"/>
    <property type="evidence" value="ECO:0007669"/>
    <property type="project" value="UniProtKB-KW"/>
</dbReference>
<feature type="region of interest" description="Disordered" evidence="1">
    <location>
        <begin position="143"/>
        <end position="169"/>
    </location>
</feature>
<dbReference type="Proteomes" id="UP000233837">
    <property type="component" value="Unassembled WGS sequence"/>
</dbReference>
<sequence length="319" mass="35242">MEDEGPFFDLEFSVPVELKMNASSMGHRSSTSSTSLKEEILFNGRLFTLESSSSPSSLFFSPAASEPNSKPHFPASVVKSATKLRIFMFRLNSSNSSSNSASDSIKFIKEEKKLVYKDVILRYISKIKPLYVKVSKLRFSGPLGPNKDGSAAQSAGAKKQSKGKPWSTGNSLSYRLKAVPGRLRKSRSASSAVAYVYPPPMVTPKHDDSLLQQEDGIQSAIAHCKRSFHSEKESGFWAAESPLLRSMSDPGEDRSIGRGVPNSNEDRSWYATVVSRQKFGDGRKFNDARWSDRRPGQSVVEYKSDKICWLDESLTTVGG</sequence>
<protein>
    <submittedName>
        <fullName evidence="2">Putative membrane-associated kinase regulator 2</fullName>
    </submittedName>
</protein>
<dbReference type="InterPro" id="IPR039619">
    <property type="entry name" value="MAKR2/5"/>
</dbReference>
<dbReference type="GO" id="GO:0005886">
    <property type="term" value="C:plasma membrane"/>
    <property type="evidence" value="ECO:0007669"/>
    <property type="project" value="InterPro"/>
</dbReference>
<reference evidence="2 3" key="2">
    <citation type="journal article" date="2017" name="Nature">
        <title>The Apostasia genome and the evolution of orchids.</title>
        <authorList>
            <person name="Zhang G.Q."/>
            <person name="Liu K.W."/>
            <person name="Li Z."/>
            <person name="Lohaus R."/>
            <person name="Hsiao Y.Y."/>
            <person name="Niu S.C."/>
            <person name="Wang J.Y."/>
            <person name="Lin Y.C."/>
            <person name="Xu Q."/>
            <person name="Chen L.J."/>
            <person name="Yoshida K."/>
            <person name="Fujiwara S."/>
            <person name="Wang Z.W."/>
            <person name="Zhang Y.Q."/>
            <person name="Mitsuda N."/>
            <person name="Wang M."/>
            <person name="Liu G.H."/>
            <person name="Pecoraro L."/>
            <person name="Huang H.X."/>
            <person name="Xiao X.J."/>
            <person name="Lin M."/>
            <person name="Wu X.Y."/>
            <person name="Wu W.L."/>
            <person name="Chen Y.Y."/>
            <person name="Chang S.B."/>
            <person name="Sakamoto S."/>
            <person name="Ohme-Takagi M."/>
            <person name="Yagi M."/>
            <person name="Zeng S.J."/>
            <person name="Shen C.Y."/>
            <person name="Yeh C.M."/>
            <person name="Luo Y.B."/>
            <person name="Tsai W.C."/>
            <person name="Van de Peer Y."/>
            <person name="Liu Z.J."/>
        </authorList>
    </citation>
    <scope>NUCLEOTIDE SEQUENCE [LARGE SCALE GENOMIC DNA]</scope>
    <source>
        <tissue evidence="2">The whole plant</tissue>
    </source>
</reference>
<reference evidence="2 3" key="1">
    <citation type="journal article" date="2016" name="Sci. Rep.">
        <title>The Dendrobium catenatum Lindl. genome sequence provides insights into polysaccharide synthase, floral development and adaptive evolution.</title>
        <authorList>
            <person name="Zhang G.Q."/>
            <person name="Xu Q."/>
            <person name="Bian C."/>
            <person name="Tsai W.C."/>
            <person name="Yeh C.M."/>
            <person name="Liu K.W."/>
            <person name="Yoshida K."/>
            <person name="Zhang L.S."/>
            <person name="Chang S.B."/>
            <person name="Chen F."/>
            <person name="Shi Y."/>
            <person name="Su Y.Y."/>
            <person name="Zhang Y.Q."/>
            <person name="Chen L.J."/>
            <person name="Yin Y."/>
            <person name="Lin M."/>
            <person name="Huang H."/>
            <person name="Deng H."/>
            <person name="Wang Z.W."/>
            <person name="Zhu S.L."/>
            <person name="Zhao X."/>
            <person name="Deng C."/>
            <person name="Niu S.C."/>
            <person name="Huang J."/>
            <person name="Wang M."/>
            <person name="Liu G.H."/>
            <person name="Yang H.J."/>
            <person name="Xiao X.J."/>
            <person name="Hsiao Y.Y."/>
            <person name="Wu W.L."/>
            <person name="Chen Y.Y."/>
            <person name="Mitsuda N."/>
            <person name="Ohme-Takagi M."/>
            <person name="Luo Y.B."/>
            <person name="Van de Peer Y."/>
            <person name="Liu Z.J."/>
        </authorList>
    </citation>
    <scope>NUCLEOTIDE SEQUENCE [LARGE SCALE GENOMIC DNA]</scope>
    <source>
        <tissue evidence="2">The whole plant</tissue>
    </source>
</reference>
<name>A0A2I0WY97_9ASPA</name>
<gene>
    <name evidence="2" type="primary">MAKR2</name>
    <name evidence="2" type="ORF">MA16_Dca012400</name>
</gene>
<keyword evidence="3" id="KW-1185">Reference proteome</keyword>
<evidence type="ECO:0000313" key="3">
    <source>
        <dbReference type="Proteomes" id="UP000233837"/>
    </source>
</evidence>
<keyword evidence="2" id="KW-0418">Kinase</keyword>
<organism evidence="2 3">
    <name type="scientific">Dendrobium catenatum</name>
    <dbReference type="NCBI Taxonomy" id="906689"/>
    <lineage>
        <taxon>Eukaryota</taxon>
        <taxon>Viridiplantae</taxon>
        <taxon>Streptophyta</taxon>
        <taxon>Embryophyta</taxon>
        <taxon>Tracheophyta</taxon>
        <taxon>Spermatophyta</taxon>
        <taxon>Magnoliopsida</taxon>
        <taxon>Liliopsida</taxon>
        <taxon>Asparagales</taxon>
        <taxon>Orchidaceae</taxon>
        <taxon>Epidendroideae</taxon>
        <taxon>Malaxideae</taxon>
        <taxon>Dendrobiinae</taxon>
        <taxon>Dendrobium</taxon>
    </lineage>
</organism>